<dbReference type="EMBL" id="MHMJ01000003">
    <property type="protein sequence ID" value="OGZ26312.1"/>
    <property type="molecule type" value="Genomic_DNA"/>
</dbReference>
<accession>A0A1G2EL88</accession>
<name>A0A1G2EL88_9BACT</name>
<evidence type="ECO:0000313" key="2">
    <source>
        <dbReference type="EMBL" id="OGZ26312.1"/>
    </source>
</evidence>
<proteinExistence type="predicted"/>
<gene>
    <name evidence="2" type="ORF">A2W71_01670</name>
</gene>
<dbReference type="AlphaFoldDB" id="A0A1G2EL88"/>
<evidence type="ECO:0000256" key="1">
    <source>
        <dbReference type="SAM" id="Phobius"/>
    </source>
</evidence>
<keyword evidence="1" id="KW-1133">Transmembrane helix</keyword>
<feature type="transmembrane region" description="Helical" evidence="1">
    <location>
        <begin position="786"/>
        <end position="807"/>
    </location>
</feature>
<feature type="transmembrane region" description="Helical" evidence="1">
    <location>
        <begin position="99"/>
        <end position="119"/>
    </location>
</feature>
<feature type="transmembrane region" description="Helical" evidence="1">
    <location>
        <begin position="153"/>
        <end position="170"/>
    </location>
</feature>
<feature type="transmembrane region" description="Helical" evidence="1">
    <location>
        <begin position="72"/>
        <end position="92"/>
    </location>
</feature>
<protein>
    <recommendedName>
        <fullName evidence="4">Membrane protein 6-pyruvoyl-tetrahydropterin synthase-related domain-containing protein</fullName>
    </recommendedName>
</protein>
<organism evidence="2 3">
    <name type="scientific">Candidatus Nealsonbacteria bacterium RIFCSPLOWO2_02_39_8</name>
    <dbReference type="NCBI Taxonomy" id="1801674"/>
    <lineage>
        <taxon>Bacteria</taxon>
        <taxon>Candidatus Nealsoniibacteriota</taxon>
    </lineage>
</organism>
<feature type="transmembrane region" description="Helical" evidence="1">
    <location>
        <begin position="407"/>
        <end position="427"/>
    </location>
</feature>
<evidence type="ECO:0008006" key="4">
    <source>
        <dbReference type="Google" id="ProtNLM"/>
    </source>
</evidence>
<feature type="transmembrane region" description="Helical" evidence="1">
    <location>
        <begin position="12"/>
        <end position="29"/>
    </location>
</feature>
<feature type="transmembrane region" description="Helical" evidence="1">
    <location>
        <begin position="182"/>
        <end position="212"/>
    </location>
</feature>
<evidence type="ECO:0000313" key="3">
    <source>
        <dbReference type="Proteomes" id="UP000176216"/>
    </source>
</evidence>
<keyword evidence="1" id="KW-0812">Transmembrane</keyword>
<comment type="caution">
    <text evidence="2">The sequence shown here is derived from an EMBL/GenBank/DDBJ whole genome shotgun (WGS) entry which is preliminary data.</text>
</comment>
<reference evidence="2 3" key="1">
    <citation type="journal article" date="2016" name="Nat. Commun.">
        <title>Thousands of microbial genomes shed light on interconnected biogeochemical processes in an aquifer system.</title>
        <authorList>
            <person name="Anantharaman K."/>
            <person name="Brown C.T."/>
            <person name="Hug L.A."/>
            <person name="Sharon I."/>
            <person name="Castelle C.J."/>
            <person name="Probst A.J."/>
            <person name="Thomas B.C."/>
            <person name="Singh A."/>
            <person name="Wilkins M.J."/>
            <person name="Karaoz U."/>
            <person name="Brodie E.L."/>
            <person name="Williams K.H."/>
            <person name="Hubbard S.S."/>
            <person name="Banfield J.F."/>
        </authorList>
    </citation>
    <scope>NUCLEOTIDE SEQUENCE [LARGE SCALE GENOMIC DNA]</scope>
</reference>
<keyword evidence="1" id="KW-0472">Membrane</keyword>
<feature type="transmembrane region" description="Helical" evidence="1">
    <location>
        <begin position="224"/>
        <end position="244"/>
    </location>
</feature>
<dbReference type="Proteomes" id="UP000176216">
    <property type="component" value="Unassembled WGS sequence"/>
</dbReference>
<feature type="transmembrane region" description="Helical" evidence="1">
    <location>
        <begin position="376"/>
        <end position="395"/>
    </location>
</feature>
<feature type="transmembrane region" description="Helical" evidence="1">
    <location>
        <begin position="334"/>
        <end position="356"/>
    </location>
</feature>
<sequence>MLKTLGIKTPVYYFKLFLFFLAVSIIPIWNSDMSGLLTHGDTFFPYFPKESAYRLAFTWNGFFITSMDNTVVVPYLPLHSIAAGLSWLGLALPLVNRIWFILPLFLLVVSIYYLTSGIYKGEGKEEASILAVLFFIFNPLVKDQIVGGSINIMFARAIGVFLLALIIRGLESSKKSRYLIGIAFISMFIASDIIVCVINLLLIISFITYYLLSCYSERQKLFDSCRFVIVAVFLILFVNLWWLLPLASKFLSTDIVAEHLGGEKGKNILYATKGNTNILYVIRMMYGYVTSSVHPIHAYERTFIGPIAALLLVLCAYSVLLFKSFKEMNRYTKYFYMLAVVATLFATGMNTPFKVVFKFLWDYMPLFNIFRNPMKFTYLSAIAYAYLIGFFWLIFRERVIKHTTNSIRFRYYSCFLGIILIGGWPLLTGNLIGFLKPVYVPKYYDEARKWIQTTNDNQSLFILPNDYWYLKYKWTPLHHDMQDIAIDYFSVPVISNFPGRNKIMKNQPDGIAYEGLDSNDTVYYSAAIEALRLGAVKYIMLHKDEVDNSLHKDIENEVDNLYAKLNSINLVKHERSFEGIDFYSIVSPLPRIYSADEYYKISGEYNIDTLYFLQKAGLFKIHHRPAIEFIRQKSPSSQQLNGVNSEKITESTAWQQPINIHVPVDLKFRKINPTRYVVDVKGAKGSFVLVFSDSFNEGWKAYARQGQGTMNKEQRDEPWSALWSAWKDRENRREVTDHFVVNGYANGWIVPVEQFRVSGSEFRVQDKNWEDFQIVLEYKPQRLFEVGVILSGTTLLGCIGYIGYGFVRRRKKV</sequence>
<feature type="transmembrane region" description="Helical" evidence="1">
    <location>
        <begin position="303"/>
        <end position="322"/>
    </location>
</feature>